<name>A0A5C5Z8M5_9BACT</name>
<comment type="caution">
    <text evidence="4">The sequence shown here is derived from an EMBL/GenBank/DDBJ whole genome shotgun (WGS) entry which is preliminary data.</text>
</comment>
<evidence type="ECO:0000313" key="4">
    <source>
        <dbReference type="EMBL" id="TWT83578.1"/>
    </source>
</evidence>
<dbReference type="GO" id="GO:0016740">
    <property type="term" value="F:transferase activity"/>
    <property type="evidence" value="ECO:0007669"/>
    <property type="project" value="UniProtKB-KW"/>
</dbReference>
<dbReference type="InterPro" id="IPR041698">
    <property type="entry name" value="Methyltransf_25"/>
</dbReference>
<organism evidence="4 5">
    <name type="scientific">Novipirellula herctigrandis</name>
    <dbReference type="NCBI Taxonomy" id="2527986"/>
    <lineage>
        <taxon>Bacteria</taxon>
        <taxon>Pseudomonadati</taxon>
        <taxon>Planctomycetota</taxon>
        <taxon>Planctomycetia</taxon>
        <taxon>Pirellulales</taxon>
        <taxon>Pirellulaceae</taxon>
        <taxon>Novipirellula</taxon>
    </lineage>
</organism>
<dbReference type="PROSITE" id="PS51257">
    <property type="entry name" value="PROKAR_LIPOPROTEIN"/>
    <property type="match status" value="1"/>
</dbReference>
<dbReference type="CDD" id="cd02440">
    <property type="entry name" value="AdoMet_MTases"/>
    <property type="match status" value="1"/>
</dbReference>
<dbReference type="Gene3D" id="3.40.50.150">
    <property type="entry name" value="Vaccinia Virus protein VP39"/>
    <property type="match status" value="1"/>
</dbReference>
<keyword evidence="1" id="KW-0808">Transferase</keyword>
<gene>
    <name evidence="4" type="ORF">CA13_50450</name>
</gene>
<dbReference type="Pfam" id="PF13649">
    <property type="entry name" value="Methyltransf_25"/>
    <property type="match status" value="1"/>
</dbReference>
<evidence type="ECO:0000259" key="3">
    <source>
        <dbReference type="Pfam" id="PF13649"/>
    </source>
</evidence>
<dbReference type="AlphaFoldDB" id="A0A5C5Z8M5"/>
<proteinExistence type="predicted"/>
<keyword evidence="5" id="KW-1185">Reference proteome</keyword>
<dbReference type="SUPFAM" id="SSF53335">
    <property type="entry name" value="S-adenosyl-L-methionine-dependent methyltransferases"/>
    <property type="match status" value="1"/>
</dbReference>
<dbReference type="Proteomes" id="UP000315010">
    <property type="component" value="Unassembled WGS sequence"/>
</dbReference>
<reference evidence="4 5" key="1">
    <citation type="submission" date="2019-02" db="EMBL/GenBank/DDBJ databases">
        <title>Deep-cultivation of Planctomycetes and their phenomic and genomic characterization uncovers novel biology.</title>
        <authorList>
            <person name="Wiegand S."/>
            <person name="Jogler M."/>
            <person name="Boedeker C."/>
            <person name="Pinto D."/>
            <person name="Vollmers J."/>
            <person name="Rivas-Marin E."/>
            <person name="Kohn T."/>
            <person name="Peeters S.H."/>
            <person name="Heuer A."/>
            <person name="Rast P."/>
            <person name="Oberbeckmann S."/>
            <person name="Bunk B."/>
            <person name="Jeske O."/>
            <person name="Meyerdierks A."/>
            <person name="Storesund J.E."/>
            <person name="Kallscheuer N."/>
            <person name="Luecker S."/>
            <person name="Lage O.M."/>
            <person name="Pohl T."/>
            <person name="Merkel B.J."/>
            <person name="Hornburger P."/>
            <person name="Mueller R.-W."/>
            <person name="Bruemmer F."/>
            <person name="Labrenz M."/>
            <person name="Spormann A.M."/>
            <person name="Op Den Camp H."/>
            <person name="Overmann J."/>
            <person name="Amann R."/>
            <person name="Jetten M.S.M."/>
            <person name="Mascher T."/>
            <person name="Medema M.H."/>
            <person name="Devos D.P."/>
            <person name="Kaster A.-K."/>
            <person name="Ovreas L."/>
            <person name="Rohde M."/>
            <person name="Galperin M.Y."/>
            <person name="Jogler C."/>
        </authorList>
    </citation>
    <scope>NUCLEOTIDE SEQUENCE [LARGE SCALE GENOMIC DNA]</scope>
    <source>
        <strain evidence="4 5">CA13</strain>
    </source>
</reference>
<feature type="chain" id="PRO_5022827991" description="Methyltransferase domain-containing protein" evidence="2">
    <location>
        <begin position="32"/>
        <end position="245"/>
    </location>
</feature>
<feature type="domain" description="Methyltransferase" evidence="3">
    <location>
        <begin position="94"/>
        <end position="180"/>
    </location>
</feature>
<sequence precursor="true">MLRPVWCWGMVPAANLIVMLTFLVSCSGVRAADGTQALPPIECPLSKAGIDKTKLKPFEEVADYIKFLERSDRAEWQKPKAVVEALEFKGTETVVDLGCGSGYFTFRLSKAVPQGKVIAIDNQPEMVRHIHRKVLTGEWPNIRAQVGKSDDPGLPSDADCVFVCDVLLHVREKQEWLKTLHSEMQRGAKLVLIDFRKGELPEGPPEAIKVHKQEILRLCKEAGFVLKQDKPGLLPYQEFLVFLKP</sequence>
<protein>
    <recommendedName>
        <fullName evidence="3">Methyltransferase domain-containing protein</fullName>
    </recommendedName>
</protein>
<dbReference type="InterPro" id="IPR029063">
    <property type="entry name" value="SAM-dependent_MTases_sf"/>
</dbReference>
<dbReference type="PANTHER" id="PTHR43861">
    <property type="entry name" value="TRANS-ACONITATE 2-METHYLTRANSFERASE-RELATED"/>
    <property type="match status" value="1"/>
</dbReference>
<evidence type="ECO:0000313" key="5">
    <source>
        <dbReference type="Proteomes" id="UP000315010"/>
    </source>
</evidence>
<evidence type="ECO:0000256" key="1">
    <source>
        <dbReference type="ARBA" id="ARBA00022679"/>
    </source>
</evidence>
<keyword evidence="2" id="KW-0732">Signal</keyword>
<dbReference type="EMBL" id="SJPJ01000001">
    <property type="protein sequence ID" value="TWT83578.1"/>
    <property type="molecule type" value="Genomic_DNA"/>
</dbReference>
<feature type="signal peptide" evidence="2">
    <location>
        <begin position="1"/>
        <end position="31"/>
    </location>
</feature>
<evidence type="ECO:0000256" key="2">
    <source>
        <dbReference type="SAM" id="SignalP"/>
    </source>
</evidence>
<accession>A0A5C5Z8M5</accession>